<evidence type="ECO:0000256" key="10">
    <source>
        <dbReference type="ARBA" id="ARBA00023136"/>
    </source>
</evidence>
<evidence type="ECO:0000256" key="12">
    <source>
        <dbReference type="ARBA" id="ARBA00023224"/>
    </source>
</evidence>
<keyword evidence="6 13" id="KW-0812">Transmembrane</keyword>
<evidence type="ECO:0000256" key="7">
    <source>
        <dbReference type="ARBA" id="ARBA00022725"/>
    </source>
</evidence>
<evidence type="ECO:0000256" key="14">
    <source>
        <dbReference type="RuleBase" id="RU363047"/>
    </source>
</evidence>
<dbReference type="EMBL" id="JH881856">
    <property type="protein sequence ID" value="ELR51912.1"/>
    <property type="molecule type" value="Genomic_DNA"/>
</dbReference>
<evidence type="ECO:0000256" key="13">
    <source>
        <dbReference type="RuleBase" id="RU000688"/>
    </source>
</evidence>
<dbReference type="STRING" id="72004.ENSBMUP00000018765"/>
<sequence>LKIWLLKYRYIIVNSHSSSLASRVRAMRRFNNTLHHSKGFVLVGFSEWPKLEMVVFVAISIFYIMTLLGNSAIIILSRLDPRLHTPMYFFLANLSFLDLCYTTSTVPQMLVNIQSHQRNISYGGCIAQLFIFLGLGSTECVLLSVMAFDRYVAICQPLHYSVIMHSRLCQQLAAVAWVTGFSNSLVQTVLTFLLPRCGQYQVENFFCEVPAMLQLSCVDTWINEVEMYAAVVVIKVIPVGLILFSYINIVRSVVRIQSSEGRKKAFNTCGSHLLVVVMFYGSAISGYAYMAPKNNSAKLKGKLLALFYGLVTPMLNPLIYTLRNKDVKEAVKKLLGRELEQGWNMA</sequence>
<dbReference type="AlphaFoldDB" id="L8I9M8"/>
<dbReference type="PRINTS" id="PR00237">
    <property type="entry name" value="GPCRRHODOPSN"/>
</dbReference>
<comment type="subcellular location">
    <subcellularLocation>
        <location evidence="2 14">Cell membrane</location>
        <topology evidence="2 14">Multi-pass membrane protein</topology>
    </subcellularLocation>
</comment>
<keyword evidence="4 14" id="KW-1003">Cell membrane</keyword>
<dbReference type="Pfam" id="PF13853">
    <property type="entry name" value="7tm_4"/>
    <property type="match status" value="1"/>
</dbReference>
<dbReference type="PANTHER" id="PTHR26453">
    <property type="entry name" value="OLFACTORY RECEPTOR"/>
    <property type="match status" value="1"/>
</dbReference>
<proteinExistence type="inferred from homology"/>
<feature type="transmembrane region" description="Helical" evidence="14">
    <location>
        <begin position="88"/>
        <end position="106"/>
    </location>
</feature>
<dbReference type="InterPro" id="IPR000276">
    <property type="entry name" value="GPCR_Rhodpsn"/>
</dbReference>
<dbReference type="PROSITE" id="PS00237">
    <property type="entry name" value="G_PROTEIN_RECEP_F1_1"/>
    <property type="match status" value="1"/>
</dbReference>
<evidence type="ECO:0000256" key="3">
    <source>
        <dbReference type="ARBA" id="ARBA00010663"/>
    </source>
</evidence>
<keyword evidence="5 14" id="KW-0716">Sensory transduction</keyword>
<keyword evidence="7 14" id="KW-0552">Olfaction</keyword>
<evidence type="ECO:0000256" key="6">
    <source>
        <dbReference type="ARBA" id="ARBA00022692"/>
    </source>
</evidence>
<dbReference type="PROSITE" id="PS50262">
    <property type="entry name" value="G_PROTEIN_RECEP_F1_2"/>
    <property type="match status" value="1"/>
</dbReference>
<reference evidence="16 17" key="1">
    <citation type="journal article" date="2012" name="Nat. Genet.">
        <title>The yak genome and adaptation to life at high altitude.</title>
        <authorList>
            <person name="Qiu Q."/>
            <person name="Zhang G."/>
            <person name="Ma T."/>
            <person name="Qian W."/>
            <person name="Wang J."/>
            <person name="Ye Z."/>
            <person name="Cao C."/>
            <person name="Hu Q."/>
            <person name="Kim J."/>
            <person name="Larkin D.M."/>
            <person name="Auvil L."/>
            <person name="Capitanu B."/>
            <person name="Ma J."/>
            <person name="Lewin H.A."/>
            <person name="Qian X."/>
            <person name="Lang Y."/>
            <person name="Zhou R."/>
            <person name="Wang L."/>
            <person name="Wang K."/>
            <person name="Xia J."/>
            <person name="Liao S."/>
            <person name="Pan S."/>
            <person name="Lu X."/>
            <person name="Hou H."/>
            <person name="Wang Y."/>
            <person name="Zang X."/>
            <person name="Yin Y."/>
            <person name="Ma H."/>
            <person name="Zhang J."/>
            <person name="Wang Z."/>
            <person name="Zhang Y."/>
            <person name="Zhang D."/>
            <person name="Yonezawa T."/>
            <person name="Hasegawa M."/>
            <person name="Zhong Y."/>
            <person name="Liu W."/>
            <person name="Zhang Y."/>
            <person name="Huang Z."/>
            <person name="Zhang S."/>
            <person name="Long R."/>
            <person name="Yang H."/>
            <person name="Wang J."/>
            <person name="Lenstra J.A."/>
            <person name="Cooper D.N."/>
            <person name="Wu Y."/>
            <person name="Wang J."/>
            <person name="Shi P."/>
            <person name="Wang J."/>
            <person name="Liu J."/>
        </authorList>
    </citation>
    <scope>NUCLEOTIDE SEQUENCE [LARGE SCALE GENOMIC DNA]</scope>
    <source>
        <strain evidence="17">yakQH1</strain>
    </source>
</reference>
<evidence type="ECO:0000256" key="5">
    <source>
        <dbReference type="ARBA" id="ARBA00022606"/>
    </source>
</evidence>
<evidence type="ECO:0000313" key="17">
    <source>
        <dbReference type="Proteomes" id="UP000011080"/>
    </source>
</evidence>
<keyword evidence="11 13" id="KW-0675">Receptor</keyword>
<feature type="transmembrane region" description="Helical" evidence="14">
    <location>
        <begin position="303"/>
        <end position="322"/>
    </location>
</feature>
<feature type="transmembrane region" description="Helical" evidence="14">
    <location>
        <begin position="168"/>
        <end position="186"/>
    </location>
</feature>
<dbReference type="PRINTS" id="PR00245">
    <property type="entry name" value="OLFACTORYR"/>
</dbReference>
<dbReference type="FunFam" id="1.20.1070.10:FF:000005">
    <property type="entry name" value="Olfactory receptor"/>
    <property type="match status" value="1"/>
</dbReference>
<keyword evidence="10 14" id="KW-0472">Membrane</keyword>
<organism evidence="16 17">
    <name type="scientific">Bos mutus</name>
    <name type="common">wild yak</name>
    <dbReference type="NCBI Taxonomy" id="72004"/>
    <lineage>
        <taxon>Eukaryota</taxon>
        <taxon>Metazoa</taxon>
        <taxon>Chordata</taxon>
        <taxon>Craniata</taxon>
        <taxon>Vertebrata</taxon>
        <taxon>Euteleostomi</taxon>
        <taxon>Mammalia</taxon>
        <taxon>Eutheria</taxon>
        <taxon>Laurasiatheria</taxon>
        <taxon>Artiodactyla</taxon>
        <taxon>Ruminantia</taxon>
        <taxon>Pecora</taxon>
        <taxon>Bovidae</taxon>
        <taxon>Bovinae</taxon>
        <taxon>Bos</taxon>
    </lineage>
</organism>
<gene>
    <name evidence="16" type="ORF">M91_20177</name>
</gene>
<dbReference type="GO" id="GO:0004984">
    <property type="term" value="F:olfactory receptor activity"/>
    <property type="evidence" value="ECO:0007669"/>
    <property type="project" value="InterPro"/>
</dbReference>
<protein>
    <recommendedName>
        <fullName evidence="14">Olfactory receptor</fullName>
    </recommendedName>
</protein>
<evidence type="ECO:0000256" key="8">
    <source>
        <dbReference type="ARBA" id="ARBA00022989"/>
    </source>
</evidence>
<keyword evidence="12 13" id="KW-0807">Transducer</keyword>
<comment type="similarity">
    <text evidence="3 13">Belongs to the G-protein coupled receptor 1 family.</text>
</comment>
<evidence type="ECO:0000256" key="2">
    <source>
        <dbReference type="ARBA" id="ARBA00004651"/>
    </source>
</evidence>
<evidence type="ECO:0000256" key="9">
    <source>
        <dbReference type="ARBA" id="ARBA00023040"/>
    </source>
</evidence>
<dbReference type="InterPro" id="IPR017452">
    <property type="entry name" value="GPCR_Rhodpsn_7TM"/>
</dbReference>
<keyword evidence="8 14" id="KW-1133">Transmembrane helix</keyword>
<evidence type="ECO:0000256" key="11">
    <source>
        <dbReference type="ARBA" id="ARBA00023170"/>
    </source>
</evidence>
<dbReference type="SUPFAM" id="SSF81321">
    <property type="entry name" value="Family A G protein-coupled receptor-like"/>
    <property type="match status" value="1"/>
</dbReference>
<feature type="non-terminal residue" evidence="16">
    <location>
        <position position="346"/>
    </location>
</feature>
<feature type="transmembrane region" description="Helical" evidence="14">
    <location>
        <begin position="53"/>
        <end position="76"/>
    </location>
</feature>
<dbReference type="FunFam" id="1.10.1220.70:FF:000001">
    <property type="entry name" value="Olfactory receptor"/>
    <property type="match status" value="1"/>
</dbReference>
<dbReference type="InterPro" id="IPR000725">
    <property type="entry name" value="Olfact_rcpt"/>
</dbReference>
<evidence type="ECO:0000313" key="16">
    <source>
        <dbReference type="EMBL" id="ELR51912.1"/>
    </source>
</evidence>
<dbReference type="CDD" id="cd15432">
    <property type="entry name" value="7tmA_OR2B2-like"/>
    <property type="match status" value="1"/>
</dbReference>
<comment type="function">
    <text evidence="1">Putative odorant or sperm cell receptor.</text>
</comment>
<keyword evidence="9 13" id="KW-0297">G-protein coupled receptor</keyword>
<evidence type="ECO:0000256" key="4">
    <source>
        <dbReference type="ARBA" id="ARBA00022475"/>
    </source>
</evidence>
<dbReference type="GO" id="GO:0004930">
    <property type="term" value="F:G protein-coupled receptor activity"/>
    <property type="evidence" value="ECO:0007669"/>
    <property type="project" value="UniProtKB-KW"/>
</dbReference>
<feature type="transmembrane region" description="Helical" evidence="14">
    <location>
        <begin position="126"/>
        <end position="148"/>
    </location>
</feature>
<dbReference type="Proteomes" id="UP000011080">
    <property type="component" value="Unassembled WGS sequence"/>
</dbReference>
<feature type="domain" description="G-protein coupled receptors family 1 profile" evidence="15">
    <location>
        <begin position="69"/>
        <end position="320"/>
    </location>
</feature>
<evidence type="ECO:0000256" key="1">
    <source>
        <dbReference type="ARBA" id="ARBA00003929"/>
    </source>
</evidence>
<name>L8I9M8_9CETA</name>
<accession>L8I9M8</accession>
<dbReference type="Gene3D" id="1.20.1070.10">
    <property type="entry name" value="Rhodopsin 7-helix transmembrane proteins"/>
    <property type="match status" value="1"/>
</dbReference>
<dbReference type="GO" id="GO:0005886">
    <property type="term" value="C:plasma membrane"/>
    <property type="evidence" value="ECO:0007669"/>
    <property type="project" value="UniProtKB-SubCell"/>
</dbReference>
<feature type="transmembrane region" description="Helical" evidence="14">
    <location>
        <begin position="228"/>
        <end position="250"/>
    </location>
</feature>
<evidence type="ECO:0000259" key="15">
    <source>
        <dbReference type="PROSITE" id="PS50262"/>
    </source>
</evidence>
<feature type="transmembrane region" description="Helical" evidence="14">
    <location>
        <begin position="271"/>
        <end position="291"/>
    </location>
</feature>